<dbReference type="InterPro" id="IPR001387">
    <property type="entry name" value="Cro/C1-type_HTH"/>
</dbReference>
<dbReference type="InterPro" id="IPR010982">
    <property type="entry name" value="Lambda_DNA-bd_dom_sf"/>
</dbReference>
<comment type="caution">
    <text evidence="2">The sequence shown here is derived from an EMBL/GenBank/DDBJ whole genome shotgun (WGS) entry which is preliminary data.</text>
</comment>
<evidence type="ECO:0000313" key="3">
    <source>
        <dbReference type="Proteomes" id="UP000552709"/>
    </source>
</evidence>
<dbReference type="Proteomes" id="UP000552709">
    <property type="component" value="Unassembled WGS sequence"/>
</dbReference>
<feature type="domain" description="HTH cro/C1-type" evidence="1">
    <location>
        <begin position="9"/>
        <end position="66"/>
    </location>
</feature>
<dbReference type="SUPFAM" id="SSF47413">
    <property type="entry name" value="lambda repressor-like DNA-binding domains"/>
    <property type="match status" value="1"/>
</dbReference>
<sequence length="83" mass="9065">MRQTTGQLLKEARAACGLTQKEVAEQAFGDASYQSLVSRWEADMVEPSLPNLRKLAPLLRLSLGDFTLVSSIIHPTPDLQAIA</sequence>
<dbReference type="AlphaFoldDB" id="A0A7W8JSH8"/>
<keyword evidence="3" id="KW-1185">Reference proteome</keyword>
<proteinExistence type="predicted"/>
<evidence type="ECO:0000313" key="2">
    <source>
        <dbReference type="EMBL" id="MBB5362110.1"/>
    </source>
</evidence>
<accession>A0A7W8JSH8</accession>
<dbReference type="EMBL" id="JACHFL010000002">
    <property type="protein sequence ID" value="MBB5362110.1"/>
    <property type="molecule type" value="Genomic_DNA"/>
</dbReference>
<dbReference type="CDD" id="cd00093">
    <property type="entry name" value="HTH_XRE"/>
    <property type="match status" value="1"/>
</dbReference>
<protein>
    <submittedName>
        <fullName evidence="2">Transcriptional regulator with XRE-family HTH domain</fullName>
    </submittedName>
</protein>
<dbReference type="SMART" id="SM00530">
    <property type="entry name" value="HTH_XRE"/>
    <property type="match status" value="1"/>
</dbReference>
<dbReference type="GO" id="GO:0003677">
    <property type="term" value="F:DNA binding"/>
    <property type="evidence" value="ECO:0007669"/>
    <property type="project" value="InterPro"/>
</dbReference>
<evidence type="ECO:0000259" key="1">
    <source>
        <dbReference type="PROSITE" id="PS50943"/>
    </source>
</evidence>
<dbReference type="Gene3D" id="1.10.260.40">
    <property type="entry name" value="lambda repressor-like DNA-binding domains"/>
    <property type="match status" value="1"/>
</dbReference>
<dbReference type="PROSITE" id="PS50943">
    <property type="entry name" value="HTH_CROC1"/>
    <property type="match status" value="1"/>
</dbReference>
<reference evidence="2 3" key="1">
    <citation type="submission" date="2020-08" db="EMBL/GenBank/DDBJ databases">
        <title>Genomic Encyclopedia of Type Strains, Phase IV (KMG-IV): sequencing the most valuable type-strain genomes for metagenomic binning, comparative biology and taxonomic classification.</title>
        <authorList>
            <person name="Goeker M."/>
        </authorList>
    </citation>
    <scope>NUCLEOTIDE SEQUENCE [LARGE SCALE GENOMIC DNA]</scope>
    <source>
        <strain evidence="2 3">DSM 27939</strain>
    </source>
</reference>
<name>A0A7W8JSH8_9DEIO</name>
<organism evidence="2 3">
    <name type="scientific">Deinococcus humi</name>
    <dbReference type="NCBI Taxonomy" id="662880"/>
    <lineage>
        <taxon>Bacteria</taxon>
        <taxon>Thermotogati</taxon>
        <taxon>Deinococcota</taxon>
        <taxon>Deinococci</taxon>
        <taxon>Deinococcales</taxon>
        <taxon>Deinococcaceae</taxon>
        <taxon>Deinococcus</taxon>
    </lineage>
</organism>
<dbReference type="Pfam" id="PF01381">
    <property type="entry name" value="HTH_3"/>
    <property type="match status" value="1"/>
</dbReference>
<gene>
    <name evidence="2" type="ORF">HNQ08_001195</name>
</gene>
<dbReference type="RefSeq" id="WP_184128374.1">
    <property type="nucleotide sequence ID" value="NZ_JACHFL010000002.1"/>
</dbReference>